<evidence type="ECO:0000256" key="1">
    <source>
        <dbReference type="SAM" id="MobiDB-lite"/>
    </source>
</evidence>
<dbReference type="Proteomes" id="UP000076798">
    <property type="component" value="Unassembled WGS sequence"/>
</dbReference>
<proteinExistence type="predicted"/>
<evidence type="ECO:0000313" key="3">
    <source>
        <dbReference type="Proteomes" id="UP000076798"/>
    </source>
</evidence>
<feature type="compositionally biased region" description="Low complexity" evidence="1">
    <location>
        <begin position="200"/>
        <end position="212"/>
    </location>
</feature>
<dbReference type="AlphaFoldDB" id="A0A166JC37"/>
<accession>A0A166JC37</accession>
<feature type="region of interest" description="Disordered" evidence="1">
    <location>
        <begin position="308"/>
        <end position="348"/>
    </location>
</feature>
<gene>
    <name evidence="2" type="ORF">SISSUDRAFT_31703</name>
</gene>
<feature type="compositionally biased region" description="Basic and acidic residues" evidence="1">
    <location>
        <begin position="1"/>
        <end position="10"/>
    </location>
</feature>
<feature type="compositionally biased region" description="Polar residues" evidence="1">
    <location>
        <begin position="54"/>
        <end position="72"/>
    </location>
</feature>
<organism evidence="2 3">
    <name type="scientific">Sistotremastrum suecicum HHB10207 ss-3</name>
    <dbReference type="NCBI Taxonomy" id="1314776"/>
    <lineage>
        <taxon>Eukaryota</taxon>
        <taxon>Fungi</taxon>
        <taxon>Dikarya</taxon>
        <taxon>Basidiomycota</taxon>
        <taxon>Agaricomycotina</taxon>
        <taxon>Agaricomycetes</taxon>
        <taxon>Sistotremastrales</taxon>
        <taxon>Sistotremastraceae</taxon>
        <taxon>Sistotremastrum</taxon>
    </lineage>
</organism>
<dbReference type="EMBL" id="KV428004">
    <property type="protein sequence ID" value="KZT44584.1"/>
    <property type="molecule type" value="Genomic_DNA"/>
</dbReference>
<feature type="region of interest" description="Disordered" evidence="1">
    <location>
        <begin position="422"/>
        <end position="447"/>
    </location>
</feature>
<feature type="region of interest" description="Disordered" evidence="1">
    <location>
        <begin position="1"/>
        <end position="142"/>
    </location>
</feature>
<dbReference type="OrthoDB" id="354769at2759"/>
<name>A0A166JC37_9AGAM</name>
<keyword evidence="3" id="KW-1185">Reference proteome</keyword>
<evidence type="ECO:0000313" key="2">
    <source>
        <dbReference type="EMBL" id="KZT44584.1"/>
    </source>
</evidence>
<feature type="compositionally biased region" description="Basic residues" evidence="1">
    <location>
        <begin position="40"/>
        <end position="49"/>
    </location>
</feature>
<feature type="region of interest" description="Disordered" evidence="1">
    <location>
        <begin position="192"/>
        <end position="278"/>
    </location>
</feature>
<protein>
    <submittedName>
        <fullName evidence="2">Uncharacterized protein</fullName>
    </submittedName>
</protein>
<sequence>MQHEDQDSSHPEGVSTTVSSSSESRHSHKNSASGSFRGPTKLRGKRIHVHPTSADFSTSEFGLSSSAPSYETSAFVDRRRNRDDDEDETDSFFELGDVPQDVDETFGDNLDDHNALNTSATHGPLFTSFSSSTRDRSPTRSVISTRNNLAPEERGALLRKNRKLAQMLGTDPGSLTSHFSFLKIHQRGSSEQLKLQPVQSAPARASPLSPSANIGFLRHQDYSPRSSARKSTRETGSFMEMSDNEMDEGHTDQSPEAESSVPTVLTEEETADRERRQRRSRLAKVHRFLGSGVPAELVLGVSGQEKDLDLPAVSAPPDLTRSSPPSLRPRVRRRSSSAAFPSWEDPEGPRIKEELSEFEKSRNVKRAVKMEKVFGQMPPQTLYHTRAPGSNPQITLSATSPDVRGTLDKSGYSKYAEYLRGSKPTTSVPRDSIESHQSGRPLLQEESETYSRIRQSIISLTDIVDRDDRESLLALHDLISPSSENVEEQEESEDISSFEQERIASGSGLRTERRLSLPITRKDSLLSLRSQFTVSSPPAEITDFQTRRKRAAKLVDFFGVNYNELLEVVVGKIENGVREEGKRGSLKPDEIDDLMTNLNRLRNRQGSISTQD</sequence>
<reference evidence="2 3" key="1">
    <citation type="journal article" date="2016" name="Mol. Biol. Evol.">
        <title>Comparative Genomics of Early-Diverging Mushroom-Forming Fungi Provides Insights into the Origins of Lignocellulose Decay Capabilities.</title>
        <authorList>
            <person name="Nagy L.G."/>
            <person name="Riley R."/>
            <person name="Tritt A."/>
            <person name="Adam C."/>
            <person name="Daum C."/>
            <person name="Floudas D."/>
            <person name="Sun H."/>
            <person name="Yadav J.S."/>
            <person name="Pangilinan J."/>
            <person name="Larsson K.H."/>
            <person name="Matsuura K."/>
            <person name="Barry K."/>
            <person name="Labutti K."/>
            <person name="Kuo R."/>
            <person name="Ohm R.A."/>
            <person name="Bhattacharya S.S."/>
            <person name="Shirouzu T."/>
            <person name="Yoshinaga Y."/>
            <person name="Martin F.M."/>
            <person name="Grigoriev I.V."/>
            <person name="Hibbett D.S."/>
        </authorList>
    </citation>
    <scope>NUCLEOTIDE SEQUENCE [LARGE SCALE GENOMIC DNA]</scope>
    <source>
        <strain evidence="2 3">HHB10207 ss-3</strain>
    </source>
</reference>
<feature type="compositionally biased region" description="Polar residues" evidence="1">
    <location>
        <begin position="254"/>
        <end position="263"/>
    </location>
</feature>